<evidence type="ECO:0000256" key="2">
    <source>
        <dbReference type="SAM" id="Phobius"/>
    </source>
</evidence>
<sequence length="175" mass="17940">MYQGSEAYSLYGVAGEREQEVHRHAPFGVVTGGGLDAKVRQGISHVFFSRFVLVMAAVAVFVCCGVVRVALSATTVVQMQQTASLRQDIASAQSTNKDLQAERSVLSSSSRIDHIAGQCYGMVRADSCETLTIGSPAAGSQASLASSSAQDASAPASSADAAQSSNAGGSASMQS</sequence>
<evidence type="ECO:0000313" key="5">
    <source>
        <dbReference type="Proteomes" id="UP000199128"/>
    </source>
</evidence>
<reference evidence="4" key="1">
    <citation type="submission" date="2016-10" db="EMBL/GenBank/DDBJ databases">
        <authorList>
            <person name="de Groot N.N."/>
        </authorList>
    </citation>
    <scope>NUCLEOTIDE SEQUENCE [LARGE SCALE GENOMIC DNA]</scope>
    <source>
        <strain evidence="4">KHGC19</strain>
    </source>
</reference>
<organism evidence="4 5">
    <name type="scientific">Parafannyhessea umbonata</name>
    <dbReference type="NCBI Taxonomy" id="604330"/>
    <lineage>
        <taxon>Bacteria</taxon>
        <taxon>Bacillati</taxon>
        <taxon>Actinomycetota</taxon>
        <taxon>Coriobacteriia</taxon>
        <taxon>Coriobacteriales</taxon>
        <taxon>Atopobiaceae</taxon>
        <taxon>Parafannyhessea</taxon>
    </lineage>
</organism>
<feature type="transmembrane region" description="Helical" evidence="2">
    <location>
        <begin position="47"/>
        <end position="71"/>
    </location>
</feature>
<dbReference type="Proteomes" id="UP000199128">
    <property type="component" value="Unassembled WGS sequence"/>
</dbReference>
<name>A0A1H9NFR7_9ACTN</name>
<evidence type="ECO:0000313" key="4">
    <source>
        <dbReference type="EMBL" id="SER34786.1"/>
    </source>
</evidence>
<feature type="region of interest" description="Disordered" evidence="1">
    <location>
        <begin position="144"/>
        <end position="175"/>
    </location>
</feature>
<evidence type="ECO:0000313" key="3">
    <source>
        <dbReference type="EMBL" id="SEH53880.1"/>
    </source>
</evidence>
<keyword evidence="4" id="KW-0132">Cell division</keyword>
<proteinExistence type="predicted"/>
<accession>A0A1H9NFR7</accession>
<evidence type="ECO:0000313" key="6">
    <source>
        <dbReference type="Proteomes" id="UP000199135"/>
    </source>
</evidence>
<evidence type="ECO:0000256" key="1">
    <source>
        <dbReference type="SAM" id="MobiDB-lite"/>
    </source>
</evidence>
<dbReference type="GO" id="GO:0051301">
    <property type="term" value="P:cell division"/>
    <property type="evidence" value="ECO:0007669"/>
    <property type="project" value="UniProtKB-KW"/>
</dbReference>
<protein>
    <submittedName>
        <fullName evidence="4">Cell division protein FtsL</fullName>
    </submittedName>
</protein>
<reference evidence="5 6" key="2">
    <citation type="submission" date="2016-10" db="EMBL/GenBank/DDBJ databases">
        <authorList>
            <person name="Varghese N."/>
            <person name="Submissions S."/>
        </authorList>
    </citation>
    <scope>NUCLEOTIDE SEQUENCE [LARGE SCALE GENOMIC DNA]</scope>
    <source>
        <strain evidence="5">KHGC19</strain>
        <strain evidence="3 6">WCP15</strain>
    </source>
</reference>
<dbReference type="EMBL" id="FNWT01000005">
    <property type="protein sequence ID" value="SEH53880.1"/>
    <property type="molecule type" value="Genomic_DNA"/>
</dbReference>
<dbReference type="RefSeq" id="WP_078686694.1">
    <property type="nucleotide sequence ID" value="NZ_FNWT01000005.1"/>
</dbReference>
<keyword evidence="2" id="KW-0812">Transmembrane</keyword>
<keyword evidence="4" id="KW-0131">Cell cycle</keyword>
<keyword evidence="6" id="KW-1185">Reference proteome</keyword>
<gene>
    <name evidence="4" type="ORF">SAMN05216446_0444</name>
    <name evidence="3" type="ORF">SAMN05216447_10518</name>
</gene>
<dbReference type="Proteomes" id="UP000199135">
    <property type="component" value="Unassembled WGS sequence"/>
</dbReference>
<keyword evidence="2" id="KW-1133">Transmembrane helix</keyword>
<dbReference type="EMBL" id="FOGP01000001">
    <property type="protein sequence ID" value="SER34786.1"/>
    <property type="molecule type" value="Genomic_DNA"/>
</dbReference>
<dbReference type="AlphaFoldDB" id="A0A1H9NFR7"/>
<keyword evidence="2" id="KW-0472">Membrane</keyword>